<dbReference type="Pfam" id="PF00610">
    <property type="entry name" value="DEP"/>
    <property type="match status" value="1"/>
</dbReference>
<dbReference type="STRING" id="7757.ENSPMAP00000004903"/>
<feature type="region of interest" description="Disordered" evidence="1">
    <location>
        <begin position="108"/>
        <end position="132"/>
    </location>
</feature>
<evidence type="ECO:0000256" key="1">
    <source>
        <dbReference type="SAM" id="MobiDB-lite"/>
    </source>
</evidence>
<accession>S4RI71</accession>
<dbReference type="SUPFAM" id="SSF46785">
    <property type="entry name" value="Winged helix' DNA-binding domain"/>
    <property type="match status" value="1"/>
</dbReference>
<reference evidence="3" key="2">
    <citation type="submission" date="2025-09" db="UniProtKB">
        <authorList>
            <consortium name="Ensembl"/>
        </authorList>
    </citation>
    <scope>IDENTIFICATION</scope>
</reference>
<dbReference type="Gene3D" id="1.10.10.10">
    <property type="entry name" value="Winged helix-like DNA-binding domain superfamily/Winged helix DNA-binding domain"/>
    <property type="match status" value="1"/>
</dbReference>
<name>S4RI71_PETMA</name>
<reference evidence="3" key="1">
    <citation type="submission" date="2025-08" db="UniProtKB">
        <authorList>
            <consortium name="Ensembl"/>
        </authorList>
    </citation>
    <scope>IDENTIFICATION</scope>
</reference>
<dbReference type="Ensembl" id="ENSPMAT00000004921.1">
    <property type="protein sequence ID" value="ENSPMAP00000004903.1"/>
    <property type="gene ID" value="ENSPMAG00000004460.1"/>
</dbReference>
<dbReference type="PANTHER" id="PTHR16206:SF4">
    <property type="entry name" value="PROTEIN LET-99"/>
    <property type="match status" value="1"/>
</dbReference>
<dbReference type="InterPro" id="IPR000591">
    <property type="entry name" value="DEP_dom"/>
</dbReference>
<dbReference type="GO" id="GO:0035556">
    <property type="term" value="P:intracellular signal transduction"/>
    <property type="evidence" value="ECO:0007669"/>
    <property type="project" value="InterPro"/>
</dbReference>
<dbReference type="InterPro" id="IPR036390">
    <property type="entry name" value="WH_DNA-bd_sf"/>
</dbReference>
<dbReference type="AlphaFoldDB" id="S4RI71"/>
<dbReference type="PANTHER" id="PTHR16206">
    <property type="entry name" value="DEP DOMAIN-CONTAINING"/>
    <property type="match status" value="1"/>
</dbReference>
<feature type="domain" description="DEP" evidence="2">
    <location>
        <begin position="22"/>
        <end position="106"/>
    </location>
</feature>
<proteinExistence type="predicted"/>
<dbReference type="InterPro" id="IPR036388">
    <property type="entry name" value="WH-like_DNA-bd_sf"/>
</dbReference>
<protein>
    <recommendedName>
        <fullName evidence="2">DEP domain-containing protein</fullName>
    </recommendedName>
</protein>
<evidence type="ECO:0000313" key="3">
    <source>
        <dbReference type="Ensembl" id="ENSPMAP00000004903.1"/>
    </source>
</evidence>
<dbReference type="GeneTree" id="ENSGT00950000182976"/>
<organism evidence="3">
    <name type="scientific">Petromyzon marinus</name>
    <name type="common">Sea lamprey</name>
    <dbReference type="NCBI Taxonomy" id="7757"/>
    <lineage>
        <taxon>Eukaryota</taxon>
        <taxon>Metazoa</taxon>
        <taxon>Chordata</taxon>
        <taxon>Craniata</taxon>
        <taxon>Vertebrata</taxon>
        <taxon>Cyclostomata</taxon>
        <taxon>Hyperoartia</taxon>
        <taxon>Petromyzontiformes</taxon>
        <taxon>Petromyzontidae</taxon>
        <taxon>Petromyzon</taxon>
    </lineage>
</organism>
<dbReference type="SMART" id="SM00049">
    <property type="entry name" value="DEP"/>
    <property type="match status" value="1"/>
</dbReference>
<sequence length="238" mass="26371">MRACVCTALPATVQWGEVTRLFRAGMPVRRHRLHLRSHDRCFTAAEAADWLHALLRDNRNFGPTVTREQTLQLLGKFLKNHVVEDVKGRWGTEAVRDDSKLYRFPVASPAKSMSGGSRQPLSERNSGSAARRRLGLKADAPPSLWSGSTSPARVKATFNPDEWRNVALALYVRFFESESVEDCAGNRCLCVCMCRLCEALSLPSLAGLLDPASVDPTHIMRNVQGAGRRGLVILQDDT</sequence>
<feature type="compositionally biased region" description="Polar residues" evidence="1">
    <location>
        <begin position="114"/>
        <end position="128"/>
    </location>
</feature>
<evidence type="ECO:0000259" key="2">
    <source>
        <dbReference type="SMART" id="SM00049"/>
    </source>
</evidence>